<dbReference type="GeneID" id="25401186"/>
<sequence>MGYDKVHERVLLLRRFLPQLEQPTGWEMRAKVYKGVLGMDYDWPKSLEELASRLTDEQLTQVLSLSPYLAYYTFRGRFYTVKGGVLSLQGSWEEVKSSIWEAFRLNGLRVYALLKALLELGEAPYAAVAARASELYGSRFNAAQVLAELRDRWELVWESGGPREKAWVIPEEIRPVVEEFVRSVEYKPVPRLSTRQAEDEFVRVLEMEEEYNSHVKKLLDQRLDDVLEFGERFGVSELKDYLVDLFGKEIFFDELLTLTQQYALTDTPVVTGDGHRSMATGFNLALFGEPGTGKTFATKDFILGNESLGVPAHGLPGLNRYCGGMTPAMFIAIGEAYSGRRFNFIVTEFNDWFRYKGMVEPLKLAMEGGVIAYETKAYRVGPYRFTSYFSVNYNTRVFEKGYEVTVSDPNFNAIEDRMLCRLHRLTKEKYRELAESQKRLMLGITTRKMASKAPLIRDHLTLVHAIQTRHPLLNDFKPKPVLLTEAELSIIEKARDLIFEHIKASGALPFSMRLERRAVQLASALSLASFFRSGDEVLRIDGEAMRLAVRFYVEEAWIRMRESFPLKEVLQKLGIDQKE</sequence>
<keyword evidence="2" id="KW-1185">Reference proteome</keyword>
<dbReference type="OrthoDB" id="30965at2157"/>
<dbReference type="KEGG" id="thf:MA03_03105"/>
<dbReference type="RefSeq" id="WP_052883877.1">
    <property type="nucleotide sequence ID" value="NZ_CP009961.1"/>
</dbReference>
<name>A0A0F7FGV1_9CREN</name>
<accession>A0A0F7FGV1</accession>
<evidence type="ECO:0000313" key="1">
    <source>
        <dbReference type="EMBL" id="AKG38468.1"/>
    </source>
</evidence>
<dbReference type="AlphaFoldDB" id="A0A0F7FGV1"/>
<reference evidence="1 2" key="1">
    <citation type="journal article" date="2015" name="Stand. Genomic Sci.">
        <title>Complete genome sequence of and proposal of Thermofilum uzonense sp. nov. a novel hyperthermophilic crenarchaeon and emended description of the genus Thermofilum.</title>
        <authorList>
            <person name="Toshchakov S.V."/>
            <person name="Korzhenkov A.A."/>
            <person name="Samarov N.I."/>
            <person name="Mazunin I.O."/>
            <person name="Mozhey O.I."/>
            <person name="Shmyr I.S."/>
            <person name="Derbikova K.S."/>
            <person name="Taranov E.A."/>
            <person name="Dominova I.N."/>
            <person name="Bonch-Osmolovskaya E.A."/>
            <person name="Patrushev M.V."/>
            <person name="Podosokorskaya O.A."/>
            <person name="Kublanov I.V."/>
        </authorList>
    </citation>
    <scope>NUCLEOTIDE SEQUENCE [LARGE SCALE GENOMIC DNA]</scope>
    <source>
        <strain evidence="1 2">1807-2</strain>
    </source>
</reference>
<gene>
    <name evidence="1" type="ORF">MA03_03105</name>
</gene>
<dbReference type="HOGENOM" id="CLU_470633_0_0_2"/>
<dbReference type="STRING" id="1550241.MA03_03105"/>
<proteinExistence type="predicted"/>
<dbReference type="PATRIC" id="fig|1550241.5.peg.658"/>
<dbReference type="Proteomes" id="UP000067434">
    <property type="component" value="Chromosome"/>
</dbReference>
<organism evidence="1 2">
    <name type="scientific">Infirmifilum uzonense</name>
    <dbReference type="NCBI Taxonomy" id="1550241"/>
    <lineage>
        <taxon>Archaea</taxon>
        <taxon>Thermoproteota</taxon>
        <taxon>Thermoprotei</taxon>
        <taxon>Thermofilales</taxon>
        <taxon>Thermofilaceae</taxon>
        <taxon>Infirmifilum</taxon>
    </lineage>
</organism>
<protein>
    <submittedName>
        <fullName evidence="1">Uncharacterized protein</fullName>
    </submittedName>
</protein>
<dbReference type="EMBL" id="CP009961">
    <property type="protein sequence ID" value="AKG38468.1"/>
    <property type="molecule type" value="Genomic_DNA"/>
</dbReference>
<evidence type="ECO:0000313" key="2">
    <source>
        <dbReference type="Proteomes" id="UP000067434"/>
    </source>
</evidence>